<keyword evidence="7" id="KW-1185">Reference proteome</keyword>
<dbReference type="Proteomes" id="UP000094020">
    <property type="component" value="Chromosome 5"/>
</dbReference>
<dbReference type="Pfam" id="PF00468">
    <property type="entry name" value="Ribosomal_L34"/>
    <property type="match status" value="1"/>
</dbReference>
<keyword evidence="2 5" id="KW-0689">Ribosomal protein</keyword>
<reference evidence="5" key="3">
    <citation type="submission" date="2016-07" db="EMBL/GenBank/DDBJ databases">
        <title>Evolution of pathogenesis and genome organization in the Tremellales.</title>
        <authorList>
            <person name="Cuomo C."/>
            <person name="Litvintseva A."/>
            <person name="Heitman J."/>
            <person name="Chen Y."/>
            <person name="Sun S."/>
            <person name="Springer D."/>
            <person name="Dromer F."/>
            <person name="Young S."/>
            <person name="Zeng Q."/>
            <person name="Chapman S."/>
            <person name="Gujja S."/>
            <person name="Saif S."/>
            <person name="Birren B."/>
        </authorList>
    </citation>
    <scope>NUCLEOTIDE SEQUENCE</scope>
    <source>
        <strain evidence="5">CBS 10737</strain>
    </source>
</reference>
<reference evidence="5" key="1">
    <citation type="submission" date="2013-07" db="EMBL/GenBank/DDBJ databases">
        <title>The Genome Sequence of Cryptococcus pinus CBS10737.</title>
        <authorList>
            <consortium name="The Broad Institute Genome Sequencing Platform"/>
            <person name="Cuomo C."/>
            <person name="Litvintseva A."/>
            <person name="Chen Y."/>
            <person name="Heitman J."/>
            <person name="Sun S."/>
            <person name="Springer D."/>
            <person name="Dromer F."/>
            <person name="Young S.K."/>
            <person name="Zeng Q."/>
            <person name="Gargeya S."/>
            <person name="Fitzgerald M."/>
            <person name="Abouelleil A."/>
            <person name="Alvarado L."/>
            <person name="Berlin A.M."/>
            <person name="Chapman S.B."/>
            <person name="Dewar J."/>
            <person name="Goldberg J."/>
            <person name="Griggs A."/>
            <person name="Gujja S."/>
            <person name="Hansen M."/>
            <person name="Howarth C."/>
            <person name="Imamovic A."/>
            <person name="Larimer J."/>
            <person name="McCowan C."/>
            <person name="Murphy C."/>
            <person name="Pearson M."/>
            <person name="Priest M."/>
            <person name="Roberts A."/>
            <person name="Saif S."/>
            <person name="Shea T."/>
            <person name="Sykes S."/>
            <person name="Wortman J."/>
            <person name="Nusbaum C."/>
            <person name="Birren B."/>
        </authorList>
    </citation>
    <scope>NUCLEOTIDE SEQUENCE [LARGE SCALE GENOMIC DNA]</scope>
    <source>
        <strain evidence="5">CBS 10737</strain>
    </source>
</reference>
<reference evidence="6" key="4">
    <citation type="submission" date="2024-02" db="EMBL/GenBank/DDBJ databases">
        <title>Comparative genomics of Cryptococcus and Kwoniella reveals pathogenesis evolution and contrasting modes of karyotype evolution via chromosome fusion or intercentromeric recombination.</title>
        <authorList>
            <person name="Coelho M.A."/>
            <person name="David-Palma M."/>
            <person name="Shea T."/>
            <person name="Bowers K."/>
            <person name="McGinley-Smith S."/>
            <person name="Mohammad A.W."/>
            <person name="Gnirke A."/>
            <person name="Yurkov A.M."/>
            <person name="Nowrousian M."/>
            <person name="Sun S."/>
            <person name="Cuomo C.A."/>
            <person name="Heitman J."/>
        </authorList>
    </citation>
    <scope>NUCLEOTIDE SEQUENCE</scope>
    <source>
        <strain evidence="6">CBS 10737</strain>
    </source>
</reference>
<dbReference type="FunFam" id="1.10.287.3980:FF:000001">
    <property type="entry name" value="Mitochondrial ribosomal protein L34"/>
    <property type="match status" value="1"/>
</dbReference>
<dbReference type="GO" id="GO:0006412">
    <property type="term" value="P:translation"/>
    <property type="evidence" value="ECO:0007669"/>
    <property type="project" value="InterPro"/>
</dbReference>
<dbReference type="KEGG" id="kpin:30172407"/>
<evidence type="ECO:0000313" key="7">
    <source>
        <dbReference type="Proteomes" id="UP000094020"/>
    </source>
</evidence>
<dbReference type="NCBIfam" id="TIGR01030">
    <property type="entry name" value="rpmH_bact"/>
    <property type="match status" value="1"/>
</dbReference>
<dbReference type="EMBL" id="KI894011">
    <property type="protein sequence ID" value="OCF49517.1"/>
    <property type="molecule type" value="Genomic_DNA"/>
</dbReference>
<organism evidence="5">
    <name type="scientific">Kwoniella pini CBS 10737</name>
    <dbReference type="NCBI Taxonomy" id="1296096"/>
    <lineage>
        <taxon>Eukaryota</taxon>
        <taxon>Fungi</taxon>
        <taxon>Dikarya</taxon>
        <taxon>Basidiomycota</taxon>
        <taxon>Agaricomycotina</taxon>
        <taxon>Tremellomycetes</taxon>
        <taxon>Tremellales</taxon>
        <taxon>Cryptococcaceae</taxon>
        <taxon>Kwoniella</taxon>
    </lineage>
</organism>
<dbReference type="GO" id="GO:0003735">
    <property type="term" value="F:structural constituent of ribosome"/>
    <property type="evidence" value="ECO:0007669"/>
    <property type="project" value="InterPro"/>
</dbReference>
<evidence type="ECO:0000313" key="5">
    <source>
        <dbReference type="EMBL" id="OCF49517.1"/>
    </source>
</evidence>
<evidence type="ECO:0000256" key="1">
    <source>
        <dbReference type="ARBA" id="ARBA00010111"/>
    </source>
</evidence>
<dbReference type="PANTHER" id="PTHR14503:SF4">
    <property type="entry name" value="LARGE RIBOSOMAL SUBUNIT PROTEIN BL34M"/>
    <property type="match status" value="1"/>
</dbReference>
<evidence type="ECO:0000313" key="6">
    <source>
        <dbReference type="EMBL" id="WWC70430.1"/>
    </source>
</evidence>
<name>A0A1B9I1X3_9TREE</name>
<dbReference type="GeneID" id="30172407"/>
<accession>A0A1B9I1X3</accession>
<comment type="similarity">
    <text evidence="1">Belongs to the bacterial ribosomal protein bL34 family.</text>
</comment>
<gene>
    <name evidence="5" type="ORF">I206_04038</name>
    <name evidence="6" type="ORF">I206_104381</name>
</gene>
<evidence type="ECO:0000256" key="3">
    <source>
        <dbReference type="ARBA" id="ARBA00023274"/>
    </source>
</evidence>
<dbReference type="InterPro" id="IPR000271">
    <property type="entry name" value="Ribosomal_bL34"/>
</dbReference>
<protein>
    <recommendedName>
        <fullName evidence="4">Large ribosomal subunit protein bL34m</fullName>
    </recommendedName>
</protein>
<dbReference type="PANTHER" id="PTHR14503">
    <property type="entry name" value="MITOCHONDRIAL RIBOSOMAL PROTEIN 34 FAMILY MEMBER"/>
    <property type="match status" value="1"/>
</dbReference>
<dbReference type="EMBL" id="CP144523">
    <property type="protein sequence ID" value="WWC70430.1"/>
    <property type="molecule type" value="Genomic_DNA"/>
</dbReference>
<dbReference type="Gene3D" id="1.10.287.3980">
    <property type="match status" value="1"/>
</dbReference>
<sequence length="175" mass="19761">MPRIPRAIFPILPPKSNPNSNSISKINEIKPKFSLNSTLRFNPLSLSSSSSSLSSLSTTTTTTTNFINPSSSSSLSNNYKSSLSYFFNDSNFNNNKNKLFNNFSPLQSINSKIHQFNNNKIVLGSLRFIAMGTFYQPSQRKRKNKHGFLSRLRGGKNGRKILIRRILKGRKNMSH</sequence>
<dbReference type="RefSeq" id="XP_019010736.1">
    <property type="nucleotide sequence ID" value="XM_019155778.1"/>
</dbReference>
<dbReference type="AlphaFoldDB" id="A0A1B9I1X3"/>
<reference evidence="6" key="2">
    <citation type="submission" date="2013-07" db="EMBL/GenBank/DDBJ databases">
        <authorList>
            <consortium name="The Broad Institute Genome Sequencing Platform"/>
            <person name="Cuomo C."/>
            <person name="Litvintseva A."/>
            <person name="Chen Y."/>
            <person name="Heitman J."/>
            <person name="Sun S."/>
            <person name="Springer D."/>
            <person name="Dromer F."/>
            <person name="Young S.K."/>
            <person name="Zeng Q."/>
            <person name="Gargeya S."/>
            <person name="Fitzgerald M."/>
            <person name="Abouelleil A."/>
            <person name="Alvarado L."/>
            <person name="Berlin A.M."/>
            <person name="Chapman S.B."/>
            <person name="Dewar J."/>
            <person name="Goldberg J."/>
            <person name="Griggs A."/>
            <person name="Gujja S."/>
            <person name="Hansen M."/>
            <person name="Howarth C."/>
            <person name="Imamovic A."/>
            <person name="Larimer J."/>
            <person name="McCowan C."/>
            <person name="Murphy C."/>
            <person name="Pearson M."/>
            <person name="Priest M."/>
            <person name="Roberts A."/>
            <person name="Saif S."/>
            <person name="Shea T."/>
            <person name="Sykes S."/>
            <person name="Wortman J."/>
            <person name="Nusbaum C."/>
            <person name="Birren B."/>
        </authorList>
    </citation>
    <scope>NUCLEOTIDE SEQUENCE</scope>
    <source>
        <strain evidence="6">CBS 10737</strain>
    </source>
</reference>
<dbReference type="GO" id="GO:0005762">
    <property type="term" value="C:mitochondrial large ribosomal subunit"/>
    <property type="evidence" value="ECO:0007669"/>
    <property type="project" value="TreeGrafter"/>
</dbReference>
<proteinExistence type="inferred from homology"/>
<evidence type="ECO:0000256" key="4">
    <source>
        <dbReference type="ARBA" id="ARBA00035274"/>
    </source>
</evidence>
<dbReference type="STRING" id="1296096.A0A1B9I1X3"/>
<evidence type="ECO:0000256" key="2">
    <source>
        <dbReference type="ARBA" id="ARBA00022980"/>
    </source>
</evidence>
<keyword evidence="3" id="KW-0687">Ribonucleoprotein</keyword>
<dbReference type="OrthoDB" id="431691at2759"/>